<dbReference type="EMBL" id="ML122268">
    <property type="protein sequence ID" value="RPD59885.1"/>
    <property type="molecule type" value="Genomic_DNA"/>
</dbReference>
<evidence type="ECO:0000256" key="1">
    <source>
        <dbReference type="SAM" id="SignalP"/>
    </source>
</evidence>
<organism evidence="2 3">
    <name type="scientific">Lentinus tigrinus ALCF2SS1-6</name>
    <dbReference type="NCBI Taxonomy" id="1328759"/>
    <lineage>
        <taxon>Eukaryota</taxon>
        <taxon>Fungi</taxon>
        <taxon>Dikarya</taxon>
        <taxon>Basidiomycota</taxon>
        <taxon>Agaricomycotina</taxon>
        <taxon>Agaricomycetes</taxon>
        <taxon>Polyporales</taxon>
        <taxon>Polyporaceae</taxon>
        <taxon>Lentinus</taxon>
    </lineage>
</organism>
<feature type="chain" id="PRO_5023031428" evidence="1">
    <location>
        <begin position="19"/>
        <end position="138"/>
    </location>
</feature>
<evidence type="ECO:0000313" key="2">
    <source>
        <dbReference type="EMBL" id="RPD59885.1"/>
    </source>
</evidence>
<dbReference type="Proteomes" id="UP000313359">
    <property type="component" value="Unassembled WGS sequence"/>
</dbReference>
<accession>A0A5C2S7M9</accession>
<keyword evidence="3" id="KW-1185">Reference proteome</keyword>
<feature type="signal peptide" evidence="1">
    <location>
        <begin position="1"/>
        <end position="18"/>
    </location>
</feature>
<sequence>MILTLITLPVALALTALANPLPPTPPGTSPASLQAVPGVTVQNLVPEATIPLLYLCDATNCGASCTAIALSDVGYGNCFWGPEFISVELVDPSYVFPGNAVDVAPNNCTNWLAIPQQGVCYNIISSVLPWHQFGTFRV</sequence>
<dbReference type="AlphaFoldDB" id="A0A5C2S7M9"/>
<evidence type="ECO:0000313" key="3">
    <source>
        <dbReference type="Proteomes" id="UP000313359"/>
    </source>
</evidence>
<keyword evidence="1" id="KW-0732">Signal</keyword>
<dbReference type="OrthoDB" id="2740299at2759"/>
<proteinExistence type="predicted"/>
<gene>
    <name evidence="2" type="ORF">L227DRAFT_601199</name>
</gene>
<name>A0A5C2S7M9_9APHY</name>
<reference evidence="2" key="1">
    <citation type="journal article" date="2018" name="Genome Biol. Evol.">
        <title>Genomics and development of Lentinus tigrinus, a white-rot wood-decaying mushroom with dimorphic fruiting bodies.</title>
        <authorList>
            <person name="Wu B."/>
            <person name="Xu Z."/>
            <person name="Knudson A."/>
            <person name="Carlson A."/>
            <person name="Chen N."/>
            <person name="Kovaka S."/>
            <person name="LaButti K."/>
            <person name="Lipzen A."/>
            <person name="Pennachio C."/>
            <person name="Riley R."/>
            <person name="Schakwitz W."/>
            <person name="Umezawa K."/>
            <person name="Ohm R.A."/>
            <person name="Grigoriev I.V."/>
            <person name="Nagy L.G."/>
            <person name="Gibbons J."/>
            <person name="Hibbett D."/>
        </authorList>
    </citation>
    <scope>NUCLEOTIDE SEQUENCE [LARGE SCALE GENOMIC DNA]</scope>
    <source>
        <strain evidence="2">ALCF2SS1-6</strain>
    </source>
</reference>
<protein>
    <submittedName>
        <fullName evidence="2">Uncharacterized protein</fullName>
    </submittedName>
</protein>